<evidence type="ECO:0000259" key="7">
    <source>
        <dbReference type="Pfam" id="PF01850"/>
    </source>
</evidence>
<keyword evidence="4 6" id="KW-0378">Hydrolase</keyword>
<keyword evidence="9" id="KW-1185">Reference proteome</keyword>
<dbReference type="InterPro" id="IPR052106">
    <property type="entry name" value="PINc/VapC_TA"/>
</dbReference>
<dbReference type="Gene3D" id="3.40.50.1010">
    <property type="entry name" value="5'-nuclease"/>
    <property type="match status" value="1"/>
</dbReference>
<dbReference type="GO" id="GO:0000287">
    <property type="term" value="F:magnesium ion binding"/>
    <property type="evidence" value="ECO:0007669"/>
    <property type="project" value="UniProtKB-UniRule"/>
</dbReference>
<evidence type="ECO:0000256" key="3">
    <source>
        <dbReference type="ARBA" id="ARBA00022723"/>
    </source>
</evidence>
<dbReference type="GO" id="GO:0004540">
    <property type="term" value="F:RNA nuclease activity"/>
    <property type="evidence" value="ECO:0007669"/>
    <property type="project" value="InterPro"/>
</dbReference>
<dbReference type="InterPro" id="IPR022907">
    <property type="entry name" value="VapC_family"/>
</dbReference>
<evidence type="ECO:0000256" key="2">
    <source>
        <dbReference type="ARBA" id="ARBA00022722"/>
    </source>
</evidence>
<comment type="function">
    <text evidence="6">Toxic component of a toxin-antitoxin (TA) system. An RNase.</text>
</comment>
<dbReference type="InterPro" id="IPR002716">
    <property type="entry name" value="PIN_dom"/>
</dbReference>
<organism evidence="8 9">
    <name type="scientific">Kytococcus schroeteri</name>
    <dbReference type="NCBI Taxonomy" id="138300"/>
    <lineage>
        <taxon>Bacteria</taxon>
        <taxon>Bacillati</taxon>
        <taxon>Actinomycetota</taxon>
        <taxon>Actinomycetes</taxon>
        <taxon>Micrococcales</taxon>
        <taxon>Kytococcaceae</taxon>
        <taxon>Kytococcus</taxon>
    </lineage>
</organism>
<dbReference type="EC" id="3.1.-.-" evidence="6"/>
<sequence length="138" mass="15205">MNRHLLDASTLLLAVGAEHPLKNVCQQWLLAGEDQHVRLEASVEVGQEYLFHRTRRVGATQAAREFEALEELVVWHPFDQEILRRTATLVATGTIGGRDAVHAATALAAGFTEIVSADRDFDRVPGLTRRAPDDLPTA</sequence>
<comment type="cofactor">
    <cofactor evidence="6">
        <name>Mg(2+)</name>
        <dbReference type="ChEBI" id="CHEBI:18420"/>
    </cofactor>
</comment>
<dbReference type="SUPFAM" id="SSF88723">
    <property type="entry name" value="PIN domain-like"/>
    <property type="match status" value="1"/>
</dbReference>
<evidence type="ECO:0000256" key="6">
    <source>
        <dbReference type="HAMAP-Rule" id="MF_00265"/>
    </source>
</evidence>
<evidence type="ECO:0000256" key="5">
    <source>
        <dbReference type="ARBA" id="ARBA00022842"/>
    </source>
</evidence>
<keyword evidence="6" id="KW-0800">Toxin</keyword>
<dbReference type="GO" id="GO:0090729">
    <property type="term" value="F:toxin activity"/>
    <property type="evidence" value="ECO:0007669"/>
    <property type="project" value="UniProtKB-KW"/>
</dbReference>
<gene>
    <name evidence="6" type="primary">vapC</name>
    <name evidence="8" type="ORF">CYJ76_05665</name>
</gene>
<dbReference type="Pfam" id="PF01850">
    <property type="entry name" value="PIN"/>
    <property type="match status" value="1"/>
</dbReference>
<comment type="similarity">
    <text evidence="6">Belongs to the PINc/VapC protein family.</text>
</comment>
<keyword evidence="5 6" id="KW-0460">Magnesium</keyword>
<keyword evidence="2 6" id="KW-0540">Nuclease</keyword>
<dbReference type="PANTHER" id="PTHR38826">
    <property type="entry name" value="RIBONUCLEASE VAPC13"/>
    <property type="match status" value="1"/>
</dbReference>
<keyword evidence="1 6" id="KW-1277">Toxin-antitoxin system</keyword>
<dbReference type="HAMAP" id="MF_00265">
    <property type="entry name" value="VapC_Nob1"/>
    <property type="match status" value="1"/>
</dbReference>
<feature type="binding site" evidence="6">
    <location>
        <position position="99"/>
    </location>
    <ligand>
        <name>Mg(2+)</name>
        <dbReference type="ChEBI" id="CHEBI:18420"/>
    </ligand>
</feature>
<protein>
    <recommendedName>
        <fullName evidence="6">Ribonuclease VapC</fullName>
        <shortName evidence="6">RNase VapC</shortName>
        <ecNumber evidence="6">3.1.-.-</ecNumber>
    </recommendedName>
    <alternativeName>
        <fullName evidence="6">Toxin VapC</fullName>
    </alternativeName>
</protein>
<evidence type="ECO:0000313" key="9">
    <source>
        <dbReference type="Proteomes" id="UP000234206"/>
    </source>
</evidence>
<evidence type="ECO:0000256" key="4">
    <source>
        <dbReference type="ARBA" id="ARBA00022801"/>
    </source>
</evidence>
<dbReference type="GO" id="GO:0016787">
    <property type="term" value="F:hydrolase activity"/>
    <property type="evidence" value="ECO:0007669"/>
    <property type="project" value="UniProtKB-KW"/>
</dbReference>
<dbReference type="AlphaFoldDB" id="A0A2I1PAT8"/>
<dbReference type="Proteomes" id="UP000234206">
    <property type="component" value="Unassembled WGS sequence"/>
</dbReference>
<proteinExistence type="inferred from homology"/>
<dbReference type="OrthoDB" id="5072366at2"/>
<dbReference type="InterPro" id="IPR029060">
    <property type="entry name" value="PIN-like_dom_sf"/>
</dbReference>
<comment type="caution">
    <text evidence="8">The sequence shown here is derived from an EMBL/GenBank/DDBJ whole genome shotgun (WGS) entry which is preliminary data.</text>
</comment>
<accession>A0A2I1PAT8</accession>
<evidence type="ECO:0000256" key="1">
    <source>
        <dbReference type="ARBA" id="ARBA00022649"/>
    </source>
</evidence>
<dbReference type="RefSeq" id="WP_101849492.1">
    <property type="nucleotide sequence ID" value="NZ_PKIZ01000009.1"/>
</dbReference>
<feature type="domain" description="PIN" evidence="7">
    <location>
        <begin position="5"/>
        <end position="126"/>
    </location>
</feature>
<dbReference type="PANTHER" id="PTHR38826:SF5">
    <property type="entry name" value="RIBONUCLEASE VAPC13"/>
    <property type="match status" value="1"/>
</dbReference>
<evidence type="ECO:0000313" key="8">
    <source>
        <dbReference type="EMBL" id="PKZ41744.1"/>
    </source>
</evidence>
<keyword evidence="3 6" id="KW-0479">Metal-binding</keyword>
<name>A0A2I1PAT8_9MICO</name>
<reference evidence="8 9" key="1">
    <citation type="submission" date="2017-12" db="EMBL/GenBank/DDBJ databases">
        <title>Phylogenetic diversity of female urinary microbiome.</title>
        <authorList>
            <person name="Thomas-White K."/>
            <person name="Wolfe A.J."/>
        </authorList>
    </citation>
    <scope>NUCLEOTIDE SEQUENCE [LARGE SCALE GENOMIC DNA]</scope>
    <source>
        <strain evidence="8 9">UMB1298</strain>
    </source>
</reference>
<feature type="binding site" evidence="6">
    <location>
        <position position="7"/>
    </location>
    <ligand>
        <name>Mg(2+)</name>
        <dbReference type="ChEBI" id="CHEBI:18420"/>
    </ligand>
</feature>
<dbReference type="EMBL" id="PKIZ01000009">
    <property type="protein sequence ID" value="PKZ41744.1"/>
    <property type="molecule type" value="Genomic_DNA"/>
</dbReference>